<reference evidence="2" key="1">
    <citation type="submission" date="2022-06" db="EMBL/GenBank/DDBJ databases">
        <title>Genomic Encyclopedia of Archaeal and Bacterial Type Strains, Phase II (KMG-II): from individual species to whole genera.</title>
        <authorList>
            <person name="Goeker M."/>
        </authorList>
    </citation>
    <scope>NUCLEOTIDE SEQUENCE</scope>
    <source>
        <strain evidence="2">DSM 43935</strain>
    </source>
</reference>
<name>A0AAE3G9M9_9PSEU</name>
<dbReference type="Pfam" id="PF08962">
    <property type="entry name" value="Rv2632c-like"/>
    <property type="match status" value="1"/>
</dbReference>
<sequence length="90" mass="9769">MASAKQWRVDVRIDEHGATTRAEASLSGEGIDEDVRGVGHARCNPHDENVPRIGDELAASRALSDLSHALLDATIHDIENVTHEPSHLRA</sequence>
<evidence type="ECO:0000313" key="2">
    <source>
        <dbReference type="EMBL" id="MCP2164207.1"/>
    </source>
</evidence>
<evidence type="ECO:0008006" key="4">
    <source>
        <dbReference type="Google" id="ProtNLM"/>
    </source>
</evidence>
<accession>A0AAE3G9M9</accession>
<dbReference type="InterPro" id="IPR038070">
    <property type="entry name" value="Rv2632c-like_sf"/>
</dbReference>
<dbReference type="InterPro" id="IPR015057">
    <property type="entry name" value="Rv2632c-like"/>
</dbReference>
<dbReference type="EMBL" id="JAMTCK010000002">
    <property type="protein sequence ID" value="MCP2164207.1"/>
    <property type="molecule type" value="Genomic_DNA"/>
</dbReference>
<protein>
    <recommendedName>
        <fullName evidence="4">DUF1876 domain-containing protein</fullName>
    </recommendedName>
</protein>
<organism evidence="2 3">
    <name type="scientific">Goodfellowiella coeruleoviolacea</name>
    <dbReference type="NCBI Taxonomy" id="334858"/>
    <lineage>
        <taxon>Bacteria</taxon>
        <taxon>Bacillati</taxon>
        <taxon>Actinomycetota</taxon>
        <taxon>Actinomycetes</taxon>
        <taxon>Pseudonocardiales</taxon>
        <taxon>Pseudonocardiaceae</taxon>
        <taxon>Goodfellowiella</taxon>
    </lineage>
</organism>
<dbReference type="Proteomes" id="UP001206128">
    <property type="component" value="Unassembled WGS sequence"/>
</dbReference>
<comment type="caution">
    <text evidence="2">The sequence shown here is derived from an EMBL/GenBank/DDBJ whole genome shotgun (WGS) entry which is preliminary data.</text>
</comment>
<evidence type="ECO:0000313" key="3">
    <source>
        <dbReference type="Proteomes" id="UP001206128"/>
    </source>
</evidence>
<dbReference type="AlphaFoldDB" id="A0AAE3G9M9"/>
<dbReference type="SUPFAM" id="SSF143212">
    <property type="entry name" value="Rv2632c-like"/>
    <property type="match status" value="1"/>
</dbReference>
<keyword evidence="3" id="KW-1185">Reference proteome</keyword>
<proteinExistence type="predicted"/>
<dbReference type="Gene3D" id="3.30.160.240">
    <property type="entry name" value="Rv1738"/>
    <property type="match status" value="1"/>
</dbReference>
<feature type="region of interest" description="Disordered" evidence="1">
    <location>
        <begin position="20"/>
        <end position="49"/>
    </location>
</feature>
<gene>
    <name evidence="2" type="ORF">LX83_001047</name>
</gene>
<evidence type="ECO:0000256" key="1">
    <source>
        <dbReference type="SAM" id="MobiDB-lite"/>
    </source>
</evidence>